<evidence type="ECO:0000313" key="1">
    <source>
        <dbReference type="EMBL" id="KAK3265491.1"/>
    </source>
</evidence>
<name>A0AAE0FUK8_9CHLO</name>
<gene>
    <name evidence="1" type="ORF">CYMTET_25831</name>
</gene>
<protein>
    <submittedName>
        <fullName evidence="1">Uncharacterized protein</fullName>
    </submittedName>
</protein>
<proteinExistence type="predicted"/>
<comment type="caution">
    <text evidence="1">The sequence shown here is derived from an EMBL/GenBank/DDBJ whole genome shotgun (WGS) entry which is preliminary data.</text>
</comment>
<evidence type="ECO:0000313" key="2">
    <source>
        <dbReference type="Proteomes" id="UP001190700"/>
    </source>
</evidence>
<sequence length="170" mass="18232">MSSLSLNLCCPALLCGPHLSLPIKGVHRPRRHVCNSTTRASSGENRGKQHQVTRRAVGWSLIGLTASRASAALAESIFVGEYNDPSHPGCRREIDAEGNVYGADPIPIKPGAPCLPGDETSPWQLVGKFGEDDNTILIDFDPIDEVKQGPALGVWTGEGLKLPNGLWTKK</sequence>
<organism evidence="1 2">
    <name type="scientific">Cymbomonas tetramitiformis</name>
    <dbReference type="NCBI Taxonomy" id="36881"/>
    <lineage>
        <taxon>Eukaryota</taxon>
        <taxon>Viridiplantae</taxon>
        <taxon>Chlorophyta</taxon>
        <taxon>Pyramimonadophyceae</taxon>
        <taxon>Pyramimonadales</taxon>
        <taxon>Pyramimonadaceae</taxon>
        <taxon>Cymbomonas</taxon>
    </lineage>
</organism>
<dbReference type="AlphaFoldDB" id="A0AAE0FUK8"/>
<dbReference type="Proteomes" id="UP001190700">
    <property type="component" value="Unassembled WGS sequence"/>
</dbReference>
<dbReference type="EMBL" id="LGRX02013884">
    <property type="protein sequence ID" value="KAK3265491.1"/>
    <property type="molecule type" value="Genomic_DNA"/>
</dbReference>
<reference evidence="1 2" key="1">
    <citation type="journal article" date="2015" name="Genome Biol. Evol.">
        <title>Comparative Genomics of a Bacterivorous Green Alga Reveals Evolutionary Causalities and Consequences of Phago-Mixotrophic Mode of Nutrition.</title>
        <authorList>
            <person name="Burns J.A."/>
            <person name="Paasch A."/>
            <person name="Narechania A."/>
            <person name="Kim E."/>
        </authorList>
    </citation>
    <scope>NUCLEOTIDE SEQUENCE [LARGE SCALE GENOMIC DNA]</scope>
    <source>
        <strain evidence="1 2">PLY_AMNH</strain>
    </source>
</reference>
<accession>A0AAE0FUK8</accession>
<keyword evidence="2" id="KW-1185">Reference proteome</keyword>